<proteinExistence type="inferred from homology"/>
<evidence type="ECO:0000256" key="3">
    <source>
        <dbReference type="ARBA" id="ARBA00004906"/>
    </source>
</evidence>
<evidence type="ECO:0000256" key="6">
    <source>
        <dbReference type="ARBA" id="ARBA00022692"/>
    </source>
</evidence>
<dbReference type="EC" id="2.3.2.27" evidence="4"/>
<dbReference type="CDD" id="cd16461">
    <property type="entry name" value="RING-H2_EL5-like"/>
    <property type="match status" value="1"/>
</dbReference>
<reference evidence="17" key="1">
    <citation type="journal article" date="2014" name="Nat. Commun.">
        <title>Genome sequence of mungbean and insights into evolution within Vigna species.</title>
        <authorList>
            <person name="Kang Y.J."/>
            <person name="Kim S.K."/>
            <person name="Kim M.Y."/>
            <person name="Lestari P."/>
            <person name="Kim K.H."/>
            <person name="Ha B.K."/>
            <person name="Jun T.H."/>
            <person name="Hwang W.J."/>
            <person name="Lee T."/>
            <person name="Lee J."/>
            <person name="Shim S."/>
            <person name="Yoon M.Y."/>
            <person name="Jang Y.E."/>
            <person name="Han K.S."/>
            <person name="Taeprayoon P."/>
            <person name="Yoon N."/>
            <person name="Somta P."/>
            <person name="Tanya P."/>
            <person name="Kim K.S."/>
            <person name="Gwag J.G."/>
            <person name="Moon J.K."/>
            <person name="Lee Y.H."/>
            <person name="Park B.S."/>
            <person name="Bombarely A."/>
            <person name="Doyle J.J."/>
            <person name="Jackson S.A."/>
            <person name="Schafleitner R."/>
            <person name="Srinives P."/>
            <person name="Varshney R.K."/>
            <person name="Lee S.H."/>
        </authorList>
    </citation>
    <scope>NUCLEOTIDE SEQUENCE [LARGE SCALE GENOMIC DNA]</scope>
    <source>
        <strain evidence="17">cv. VC1973A</strain>
    </source>
</reference>
<organism evidence="17 18">
    <name type="scientific">Vigna radiata var. radiata</name>
    <name type="common">Mung bean</name>
    <name type="synonym">Phaseolus aureus</name>
    <dbReference type="NCBI Taxonomy" id="3916"/>
    <lineage>
        <taxon>Eukaryota</taxon>
        <taxon>Viridiplantae</taxon>
        <taxon>Streptophyta</taxon>
        <taxon>Embryophyta</taxon>
        <taxon>Tracheophyta</taxon>
        <taxon>Spermatophyta</taxon>
        <taxon>Magnoliopsida</taxon>
        <taxon>eudicotyledons</taxon>
        <taxon>Gunneridae</taxon>
        <taxon>Pentapetalae</taxon>
        <taxon>rosids</taxon>
        <taxon>fabids</taxon>
        <taxon>Fabales</taxon>
        <taxon>Fabaceae</taxon>
        <taxon>Papilionoideae</taxon>
        <taxon>50 kb inversion clade</taxon>
        <taxon>NPAAA clade</taxon>
        <taxon>indigoferoid/millettioid clade</taxon>
        <taxon>Phaseoleae</taxon>
        <taxon>Vigna</taxon>
    </lineage>
</organism>
<evidence type="ECO:0000256" key="1">
    <source>
        <dbReference type="ARBA" id="ARBA00000900"/>
    </source>
</evidence>
<keyword evidence="11 15" id="KW-1133">Transmembrane helix</keyword>
<evidence type="ECO:0000313" key="17">
    <source>
        <dbReference type="Proteomes" id="UP000087766"/>
    </source>
</evidence>
<evidence type="ECO:0000256" key="10">
    <source>
        <dbReference type="ARBA" id="ARBA00022833"/>
    </source>
</evidence>
<keyword evidence="10" id="KW-0862">Zinc</keyword>
<dbReference type="GeneID" id="106757435"/>
<evidence type="ECO:0000256" key="11">
    <source>
        <dbReference type="ARBA" id="ARBA00022989"/>
    </source>
</evidence>
<keyword evidence="17" id="KW-1185">Reference proteome</keyword>
<comment type="catalytic activity">
    <reaction evidence="1">
        <text>S-ubiquitinyl-[E2 ubiquitin-conjugating enzyme]-L-cysteine + [acceptor protein]-L-lysine = [E2 ubiquitin-conjugating enzyme]-L-cysteine + N(6)-ubiquitinyl-[acceptor protein]-L-lysine.</text>
        <dbReference type="EC" id="2.3.2.27"/>
    </reaction>
</comment>
<dbReference type="GO" id="GO:0061630">
    <property type="term" value="F:ubiquitin protein ligase activity"/>
    <property type="evidence" value="ECO:0007669"/>
    <property type="project" value="UniProtKB-EC"/>
</dbReference>
<dbReference type="Gene3D" id="3.30.40.10">
    <property type="entry name" value="Zinc/RING finger domain, C3HC4 (zinc finger)"/>
    <property type="match status" value="1"/>
</dbReference>
<dbReference type="InterPro" id="IPR001841">
    <property type="entry name" value="Znf_RING"/>
</dbReference>
<name>A0A1S3TPA8_VIGRR</name>
<dbReference type="PROSITE" id="PS50089">
    <property type="entry name" value="ZF_RING_2"/>
    <property type="match status" value="1"/>
</dbReference>
<reference evidence="18" key="2">
    <citation type="submission" date="2025-08" db="UniProtKB">
        <authorList>
            <consortium name="RefSeq"/>
        </authorList>
    </citation>
    <scope>IDENTIFICATION</scope>
    <source>
        <tissue evidence="18">Leaf</tissue>
    </source>
</reference>
<dbReference type="PANTHER" id="PTHR46539:SF30">
    <property type="entry name" value="BNAA06G39360D PROTEIN"/>
    <property type="match status" value="1"/>
</dbReference>
<comment type="subcellular location">
    <subcellularLocation>
        <location evidence="2">Membrane</location>
        <topology evidence="2">Single-pass membrane protein</topology>
    </subcellularLocation>
</comment>
<keyword evidence="9" id="KW-0833">Ubl conjugation pathway</keyword>
<evidence type="ECO:0000256" key="7">
    <source>
        <dbReference type="ARBA" id="ARBA00022723"/>
    </source>
</evidence>
<dbReference type="Gramene" id="Vradi03g06140.1">
    <property type="protein sequence ID" value="Vradi03g06140.1"/>
    <property type="gene ID" value="Vradi03g06140"/>
</dbReference>
<dbReference type="Proteomes" id="UP000087766">
    <property type="component" value="Chromosome 3"/>
</dbReference>
<feature type="domain" description="RING-type" evidence="16">
    <location>
        <begin position="90"/>
        <end position="132"/>
    </location>
</feature>
<evidence type="ECO:0000256" key="14">
    <source>
        <dbReference type="PROSITE-ProRule" id="PRU00175"/>
    </source>
</evidence>
<evidence type="ECO:0000256" key="15">
    <source>
        <dbReference type="SAM" id="Phobius"/>
    </source>
</evidence>
<dbReference type="GO" id="GO:0016020">
    <property type="term" value="C:membrane"/>
    <property type="evidence" value="ECO:0007669"/>
    <property type="project" value="UniProtKB-SubCell"/>
</dbReference>
<keyword evidence="12 15" id="KW-0472">Membrane</keyword>
<evidence type="ECO:0000256" key="13">
    <source>
        <dbReference type="ARBA" id="ARBA00024209"/>
    </source>
</evidence>
<keyword evidence="5" id="KW-0808">Transferase</keyword>
<dbReference type="Pfam" id="PF13639">
    <property type="entry name" value="zf-RING_2"/>
    <property type="match status" value="1"/>
</dbReference>
<dbReference type="GO" id="GO:0008270">
    <property type="term" value="F:zinc ion binding"/>
    <property type="evidence" value="ECO:0007669"/>
    <property type="project" value="UniProtKB-KW"/>
</dbReference>
<dbReference type="PANTHER" id="PTHR46539">
    <property type="entry name" value="E3 UBIQUITIN-PROTEIN LIGASE ATL42"/>
    <property type="match status" value="1"/>
</dbReference>
<dbReference type="InterPro" id="IPR013083">
    <property type="entry name" value="Znf_RING/FYVE/PHD"/>
</dbReference>
<comment type="similarity">
    <text evidence="13">Belongs to the RING-type zinc finger family. ATL subfamily.</text>
</comment>
<dbReference type="SMART" id="SM00184">
    <property type="entry name" value="RING"/>
    <property type="match status" value="1"/>
</dbReference>
<dbReference type="SUPFAM" id="SSF57850">
    <property type="entry name" value="RING/U-box"/>
    <property type="match status" value="1"/>
</dbReference>
<feature type="transmembrane region" description="Helical" evidence="15">
    <location>
        <begin position="20"/>
        <end position="39"/>
    </location>
</feature>
<evidence type="ECO:0000313" key="18">
    <source>
        <dbReference type="RefSeq" id="XP_014495591.1"/>
    </source>
</evidence>
<evidence type="ECO:0000256" key="8">
    <source>
        <dbReference type="ARBA" id="ARBA00022771"/>
    </source>
</evidence>
<keyword evidence="6 15" id="KW-0812">Transmembrane</keyword>
<protein>
    <recommendedName>
        <fullName evidence="4">RING-type E3 ubiquitin transferase</fullName>
        <ecNumber evidence="4">2.3.2.27</ecNumber>
    </recommendedName>
</protein>
<evidence type="ECO:0000256" key="9">
    <source>
        <dbReference type="ARBA" id="ARBA00022786"/>
    </source>
</evidence>
<evidence type="ECO:0000256" key="5">
    <source>
        <dbReference type="ARBA" id="ARBA00022679"/>
    </source>
</evidence>
<dbReference type="RefSeq" id="XP_014495591.1">
    <property type="nucleotide sequence ID" value="XM_014640105.2"/>
</dbReference>
<evidence type="ECO:0000256" key="4">
    <source>
        <dbReference type="ARBA" id="ARBA00012483"/>
    </source>
</evidence>
<dbReference type="KEGG" id="vra:106757435"/>
<dbReference type="OrthoDB" id="8062037at2759"/>
<evidence type="ECO:0000256" key="12">
    <source>
        <dbReference type="ARBA" id="ARBA00023136"/>
    </source>
</evidence>
<dbReference type="STRING" id="3916.A0A1S3TPA8"/>
<comment type="pathway">
    <text evidence="3">Protein modification; protein ubiquitination.</text>
</comment>
<accession>A0A1S3TPA8</accession>
<gene>
    <name evidence="18" type="primary">LOC106757435</name>
</gene>
<keyword evidence="7" id="KW-0479">Metal-binding</keyword>
<dbReference type="AlphaFoldDB" id="A0A1S3TPA8"/>
<sequence length="207" mass="22622">MTMEPDIESKYSHNGKVMVGTAILLFLLVILIILFNVYVRYCRRLRRHGSLLSHSLPTTSFSEPCLDPSVIKSLPTFSFSAAVNSSLQDCAVCLSEFADGDRVRVLPNCKHGFHTHCIDAWFASHSTCPLCRTPAQPAKGCSDDEPGSGSVPVSEVDEGCSSSLGPPIACPRKALDVVIEVGDVERDLNLATEDDRSRCSLKRFYNA</sequence>
<keyword evidence="8 14" id="KW-0863">Zinc-finger</keyword>
<dbReference type="FunFam" id="3.30.40.10:FF:000187">
    <property type="entry name" value="E3 ubiquitin-protein ligase ATL6"/>
    <property type="match status" value="1"/>
</dbReference>
<evidence type="ECO:0000259" key="16">
    <source>
        <dbReference type="PROSITE" id="PS50089"/>
    </source>
</evidence>
<evidence type="ECO:0000256" key="2">
    <source>
        <dbReference type="ARBA" id="ARBA00004167"/>
    </source>
</evidence>
<dbReference type="SMR" id="A0A1S3TPA8"/>